<organism evidence="3 4">
    <name type="scientific">Tessaracoccus defluvii</name>
    <dbReference type="NCBI Taxonomy" id="1285901"/>
    <lineage>
        <taxon>Bacteria</taxon>
        <taxon>Bacillati</taxon>
        <taxon>Actinomycetota</taxon>
        <taxon>Actinomycetes</taxon>
        <taxon>Propionibacteriales</taxon>
        <taxon>Propionibacteriaceae</taxon>
        <taxon>Tessaracoccus</taxon>
    </lineage>
</organism>
<feature type="domain" description="Rhodanese" evidence="2">
    <location>
        <begin position="24"/>
        <end position="119"/>
    </location>
</feature>
<dbReference type="KEGG" id="tdf:H9L22_13135"/>
<reference evidence="3 4" key="1">
    <citation type="submission" date="2020-08" db="EMBL/GenBank/DDBJ databases">
        <title>Genome sequence of Tessaracoccus defluvii JCM 17540T.</title>
        <authorList>
            <person name="Hyun D.-W."/>
            <person name="Bae J.-W."/>
        </authorList>
    </citation>
    <scope>NUCLEOTIDE SEQUENCE [LARGE SCALE GENOMIC DNA]</scope>
    <source>
        <strain evidence="3 4">JCM 17540</strain>
    </source>
</reference>
<evidence type="ECO:0000256" key="1">
    <source>
        <dbReference type="SAM" id="MobiDB-lite"/>
    </source>
</evidence>
<dbReference type="SMART" id="SM00450">
    <property type="entry name" value="RHOD"/>
    <property type="match status" value="1"/>
</dbReference>
<dbReference type="PANTHER" id="PTHR43031">
    <property type="entry name" value="FAD-DEPENDENT OXIDOREDUCTASE"/>
    <property type="match status" value="1"/>
</dbReference>
<feature type="region of interest" description="Disordered" evidence="1">
    <location>
        <begin position="40"/>
        <end position="64"/>
    </location>
</feature>
<dbReference type="InterPro" id="IPR050229">
    <property type="entry name" value="GlpE_sulfurtransferase"/>
</dbReference>
<gene>
    <name evidence="3" type="ORF">H9L22_13135</name>
</gene>
<keyword evidence="4" id="KW-1185">Reference proteome</keyword>
<dbReference type="EMBL" id="CP060789">
    <property type="protein sequence ID" value="QNP55184.1"/>
    <property type="molecule type" value="Genomic_DNA"/>
</dbReference>
<dbReference type="Proteomes" id="UP000516117">
    <property type="component" value="Chromosome"/>
</dbReference>
<protein>
    <submittedName>
        <fullName evidence="3">Rhodanese-like domain-containing protein</fullName>
    </submittedName>
</protein>
<dbReference type="InterPro" id="IPR001763">
    <property type="entry name" value="Rhodanese-like_dom"/>
</dbReference>
<evidence type="ECO:0000313" key="4">
    <source>
        <dbReference type="Proteomes" id="UP000516117"/>
    </source>
</evidence>
<dbReference type="CDD" id="cd00158">
    <property type="entry name" value="RHOD"/>
    <property type="match status" value="1"/>
</dbReference>
<sequence>MGLLDFLGKKPLDGLTVEETLIALSKGAILIDVRTQPEYEAGHAPGARPVDPKSLASEPLDAIHGDDPLADRDAAVVVICDNGLRSSLAARALREQGVLAESVAGGLRAWAKDGNPVIPGPYRRRR</sequence>
<evidence type="ECO:0000259" key="2">
    <source>
        <dbReference type="PROSITE" id="PS50206"/>
    </source>
</evidence>
<dbReference type="SUPFAM" id="SSF52821">
    <property type="entry name" value="Rhodanese/Cell cycle control phosphatase"/>
    <property type="match status" value="1"/>
</dbReference>
<dbReference type="RefSeq" id="WP_187720320.1">
    <property type="nucleotide sequence ID" value="NZ_BAABBL010000007.1"/>
</dbReference>
<dbReference type="AlphaFoldDB" id="A0A7H0H3R8"/>
<dbReference type="PROSITE" id="PS50206">
    <property type="entry name" value="RHODANESE_3"/>
    <property type="match status" value="1"/>
</dbReference>
<evidence type="ECO:0000313" key="3">
    <source>
        <dbReference type="EMBL" id="QNP55184.1"/>
    </source>
</evidence>
<dbReference type="Gene3D" id="3.40.250.10">
    <property type="entry name" value="Rhodanese-like domain"/>
    <property type="match status" value="1"/>
</dbReference>
<dbReference type="PANTHER" id="PTHR43031:SF1">
    <property type="entry name" value="PYRIDINE NUCLEOTIDE-DISULPHIDE OXIDOREDUCTASE"/>
    <property type="match status" value="1"/>
</dbReference>
<name>A0A7H0H3R8_9ACTN</name>
<dbReference type="InterPro" id="IPR036873">
    <property type="entry name" value="Rhodanese-like_dom_sf"/>
</dbReference>
<accession>A0A7H0H3R8</accession>
<proteinExistence type="predicted"/>
<dbReference type="Pfam" id="PF00581">
    <property type="entry name" value="Rhodanese"/>
    <property type="match status" value="1"/>
</dbReference>